<dbReference type="EMBL" id="BKCJ011838286">
    <property type="protein sequence ID" value="GFD57197.1"/>
    <property type="molecule type" value="Genomic_DNA"/>
</dbReference>
<protein>
    <submittedName>
        <fullName evidence="2">Uncharacterized protein</fullName>
    </submittedName>
</protein>
<proteinExistence type="predicted"/>
<comment type="caution">
    <text evidence="2">The sequence shown here is derived from an EMBL/GenBank/DDBJ whole genome shotgun (WGS) entry which is preliminary data.</text>
</comment>
<dbReference type="AlphaFoldDB" id="A0A699XBZ3"/>
<sequence>VLRMLKLGNKHWYMILSARTTAEQPPRKDPQMEYSKIVPQSKRKNM</sequence>
<evidence type="ECO:0000313" key="2">
    <source>
        <dbReference type="EMBL" id="GFD57197.1"/>
    </source>
</evidence>
<feature type="region of interest" description="Disordered" evidence="1">
    <location>
        <begin position="21"/>
        <end position="46"/>
    </location>
</feature>
<accession>A0A699XBZ3</accession>
<reference evidence="2" key="1">
    <citation type="journal article" date="2019" name="Sci. Rep.">
        <title>Draft genome of Tanacetum cinerariifolium, the natural source of mosquito coil.</title>
        <authorList>
            <person name="Yamashiro T."/>
            <person name="Shiraishi A."/>
            <person name="Satake H."/>
            <person name="Nakayama K."/>
        </authorList>
    </citation>
    <scope>NUCLEOTIDE SEQUENCE</scope>
</reference>
<organism evidence="2">
    <name type="scientific">Tanacetum cinerariifolium</name>
    <name type="common">Dalmatian daisy</name>
    <name type="synonym">Chrysanthemum cinerariifolium</name>
    <dbReference type="NCBI Taxonomy" id="118510"/>
    <lineage>
        <taxon>Eukaryota</taxon>
        <taxon>Viridiplantae</taxon>
        <taxon>Streptophyta</taxon>
        <taxon>Embryophyta</taxon>
        <taxon>Tracheophyta</taxon>
        <taxon>Spermatophyta</taxon>
        <taxon>Magnoliopsida</taxon>
        <taxon>eudicotyledons</taxon>
        <taxon>Gunneridae</taxon>
        <taxon>Pentapetalae</taxon>
        <taxon>asterids</taxon>
        <taxon>campanulids</taxon>
        <taxon>Asterales</taxon>
        <taxon>Asteraceae</taxon>
        <taxon>Asteroideae</taxon>
        <taxon>Anthemideae</taxon>
        <taxon>Anthemidinae</taxon>
        <taxon>Tanacetum</taxon>
    </lineage>
</organism>
<feature type="non-terminal residue" evidence="2">
    <location>
        <position position="1"/>
    </location>
</feature>
<evidence type="ECO:0000256" key="1">
    <source>
        <dbReference type="SAM" id="MobiDB-lite"/>
    </source>
</evidence>
<gene>
    <name evidence="2" type="ORF">Tci_929166</name>
</gene>
<name>A0A699XBZ3_TANCI</name>